<evidence type="ECO:0000256" key="3">
    <source>
        <dbReference type="ARBA" id="ARBA00022578"/>
    </source>
</evidence>
<dbReference type="GO" id="GO:0003677">
    <property type="term" value="F:DNA binding"/>
    <property type="evidence" value="ECO:0007669"/>
    <property type="project" value="UniProtKB-KW"/>
</dbReference>
<dbReference type="AlphaFoldDB" id="A0A932MKE0"/>
<evidence type="ECO:0000256" key="5">
    <source>
        <dbReference type="ARBA" id="ARBA00023172"/>
    </source>
</evidence>
<sequence>MKDLEEALAHLKCPREHHRYLRTTNLLERLIGEGRRRSKVFPASQAGKPA</sequence>
<evidence type="ECO:0000256" key="1">
    <source>
        <dbReference type="ARBA" id="ARBA00002190"/>
    </source>
</evidence>
<dbReference type="GO" id="GO:0004803">
    <property type="term" value="F:transposase activity"/>
    <property type="evidence" value="ECO:0007669"/>
    <property type="project" value="InterPro"/>
</dbReference>
<dbReference type="Pfam" id="PF00872">
    <property type="entry name" value="Transposase_mut"/>
    <property type="match status" value="1"/>
</dbReference>
<comment type="similarity">
    <text evidence="2">Belongs to the transposase mutator family.</text>
</comment>
<name>A0A932MKE0_UNCTE</name>
<gene>
    <name evidence="6" type="ORF">HYZ11_00055</name>
</gene>
<evidence type="ECO:0000256" key="4">
    <source>
        <dbReference type="ARBA" id="ARBA00023125"/>
    </source>
</evidence>
<keyword evidence="5" id="KW-0233">DNA recombination</keyword>
<evidence type="ECO:0000313" key="7">
    <source>
        <dbReference type="Proteomes" id="UP000782312"/>
    </source>
</evidence>
<protein>
    <submittedName>
        <fullName evidence="6">Transposase</fullName>
    </submittedName>
</protein>
<comment type="function">
    <text evidence="1">Required for the transposition of the insertion element.</text>
</comment>
<accession>A0A932MKE0</accession>
<reference evidence="6" key="1">
    <citation type="submission" date="2020-07" db="EMBL/GenBank/DDBJ databases">
        <title>Huge and variable diversity of episymbiotic CPR bacteria and DPANN archaea in groundwater ecosystems.</title>
        <authorList>
            <person name="He C.Y."/>
            <person name="Keren R."/>
            <person name="Whittaker M."/>
            <person name="Farag I.F."/>
            <person name="Doudna J."/>
            <person name="Cate J.H.D."/>
            <person name="Banfield J.F."/>
        </authorList>
    </citation>
    <scope>NUCLEOTIDE SEQUENCE</scope>
    <source>
        <strain evidence="6">NC_groundwater_763_Ag_S-0.2um_68_21</strain>
    </source>
</reference>
<evidence type="ECO:0000313" key="6">
    <source>
        <dbReference type="EMBL" id="MBI3125979.1"/>
    </source>
</evidence>
<dbReference type="EMBL" id="JACPUR010000001">
    <property type="protein sequence ID" value="MBI3125979.1"/>
    <property type="molecule type" value="Genomic_DNA"/>
</dbReference>
<evidence type="ECO:0000256" key="2">
    <source>
        <dbReference type="ARBA" id="ARBA00010961"/>
    </source>
</evidence>
<dbReference type="Proteomes" id="UP000782312">
    <property type="component" value="Unassembled WGS sequence"/>
</dbReference>
<dbReference type="InterPro" id="IPR001207">
    <property type="entry name" value="Transposase_mutator"/>
</dbReference>
<comment type="caution">
    <text evidence="6">The sequence shown here is derived from an EMBL/GenBank/DDBJ whole genome shotgun (WGS) entry which is preliminary data.</text>
</comment>
<dbReference type="GO" id="GO:0006313">
    <property type="term" value="P:DNA transposition"/>
    <property type="evidence" value="ECO:0007669"/>
    <property type="project" value="InterPro"/>
</dbReference>
<organism evidence="6 7">
    <name type="scientific">Tectimicrobiota bacterium</name>
    <dbReference type="NCBI Taxonomy" id="2528274"/>
    <lineage>
        <taxon>Bacteria</taxon>
        <taxon>Pseudomonadati</taxon>
        <taxon>Nitrospinota/Tectimicrobiota group</taxon>
        <taxon>Candidatus Tectimicrobiota</taxon>
    </lineage>
</organism>
<proteinExistence type="inferred from homology"/>
<keyword evidence="4" id="KW-0238">DNA-binding</keyword>
<keyword evidence="3" id="KW-0815">Transposition</keyword>